<evidence type="ECO:0000256" key="1">
    <source>
        <dbReference type="ARBA" id="ARBA00023015"/>
    </source>
</evidence>
<dbReference type="PANTHER" id="PTHR43436:SF1">
    <property type="entry name" value="TRANSCRIPTIONAL REGULATORY PROTEIN"/>
    <property type="match status" value="1"/>
</dbReference>
<keyword evidence="1" id="KW-0805">Transcription regulation</keyword>
<sequence>MYDTPKAVVTLAAPGGRVDNAVMDRTGELAALILRHGPEEGLAGTVMRRLQLIRANGPTMPIPSVYEASLCLIAQGSKRVSLAGRSVTYDPYSYLLVSLDLPLVGHILEASPDAPYLCAKIDIDHGALAELIMAEGTAAPRADLPALAVYPSDPDLVDAACRLVALLDQPASIPVLAPLVEREILYRLLTGPHGPSLRQMAVVDSRISQVGRAIAKIRGEFSEQLRVDEIAAAAGMSASSLHEHFKSVTRMTPLEYQKQLRLQEARRLMLAQGMSAGNAGFAVGYDSPSQFSREYHRLFGAPPRRDIERLQASPAYAGPL</sequence>
<dbReference type="InterPro" id="IPR009057">
    <property type="entry name" value="Homeodomain-like_sf"/>
</dbReference>
<proteinExistence type="predicted"/>
<reference evidence="5" key="1">
    <citation type="journal article" date="2019" name="Int. J. Syst. Evol. Microbiol.">
        <title>The Global Catalogue of Microorganisms (GCM) 10K type strain sequencing project: providing services to taxonomists for standard genome sequencing and annotation.</title>
        <authorList>
            <consortium name="The Broad Institute Genomics Platform"/>
            <consortium name="The Broad Institute Genome Sequencing Center for Infectious Disease"/>
            <person name="Wu L."/>
            <person name="Ma J."/>
        </authorList>
    </citation>
    <scope>NUCLEOTIDE SEQUENCE [LARGE SCALE GENOMIC DNA]</scope>
    <source>
        <strain evidence="5">NBRC 107710</strain>
    </source>
</reference>
<feature type="domain" description="HTH araC/xylS-type" evidence="3">
    <location>
        <begin position="211"/>
        <end position="309"/>
    </location>
</feature>
<evidence type="ECO:0000259" key="3">
    <source>
        <dbReference type="PROSITE" id="PS01124"/>
    </source>
</evidence>
<accession>A0ABQ6D8D6</accession>
<dbReference type="PROSITE" id="PS01124">
    <property type="entry name" value="HTH_ARAC_FAMILY_2"/>
    <property type="match status" value="1"/>
</dbReference>
<evidence type="ECO:0000313" key="4">
    <source>
        <dbReference type="EMBL" id="GLS46617.1"/>
    </source>
</evidence>
<dbReference type="InterPro" id="IPR009594">
    <property type="entry name" value="Tscrpt_reg_HTH_AraC_N"/>
</dbReference>
<dbReference type="PANTHER" id="PTHR43436">
    <property type="entry name" value="ARAC-FAMILY TRANSCRIPTIONAL REGULATOR"/>
    <property type="match status" value="1"/>
</dbReference>
<dbReference type="Gene3D" id="1.10.10.60">
    <property type="entry name" value="Homeodomain-like"/>
    <property type="match status" value="2"/>
</dbReference>
<dbReference type="SMART" id="SM00342">
    <property type="entry name" value="HTH_ARAC"/>
    <property type="match status" value="1"/>
</dbReference>
<dbReference type="SUPFAM" id="SSF46689">
    <property type="entry name" value="Homeodomain-like"/>
    <property type="match status" value="2"/>
</dbReference>
<gene>
    <name evidence="4" type="ORF">GCM10007884_46110</name>
</gene>
<dbReference type="InterPro" id="IPR018060">
    <property type="entry name" value="HTH_AraC"/>
</dbReference>
<evidence type="ECO:0000256" key="2">
    <source>
        <dbReference type="ARBA" id="ARBA00023163"/>
    </source>
</evidence>
<dbReference type="Pfam" id="PF06719">
    <property type="entry name" value="AraC_N"/>
    <property type="match status" value="1"/>
</dbReference>
<name>A0ABQ6D8D6_9HYPH</name>
<dbReference type="Pfam" id="PF12833">
    <property type="entry name" value="HTH_18"/>
    <property type="match status" value="1"/>
</dbReference>
<dbReference type="Proteomes" id="UP001156881">
    <property type="component" value="Unassembled WGS sequence"/>
</dbReference>
<protein>
    <submittedName>
        <fullName evidence="4">Transcriptional regulator</fullName>
    </submittedName>
</protein>
<organism evidence="4 5">
    <name type="scientific">Methylobacterium brachythecii</name>
    <dbReference type="NCBI Taxonomy" id="1176177"/>
    <lineage>
        <taxon>Bacteria</taxon>
        <taxon>Pseudomonadati</taxon>
        <taxon>Pseudomonadota</taxon>
        <taxon>Alphaproteobacteria</taxon>
        <taxon>Hyphomicrobiales</taxon>
        <taxon>Methylobacteriaceae</taxon>
        <taxon>Methylobacterium</taxon>
    </lineage>
</organism>
<keyword evidence="2" id="KW-0804">Transcription</keyword>
<keyword evidence="5" id="KW-1185">Reference proteome</keyword>
<dbReference type="EMBL" id="BSPG01000047">
    <property type="protein sequence ID" value="GLS46617.1"/>
    <property type="molecule type" value="Genomic_DNA"/>
</dbReference>
<evidence type="ECO:0000313" key="5">
    <source>
        <dbReference type="Proteomes" id="UP001156881"/>
    </source>
</evidence>
<comment type="caution">
    <text evidence="4">The sequence shown here is derived from an EMBL/GenBank/DDBJ whole genome shotgun (WGS) entry which is preliminary data.</text>
</comment>